<dbReference type="Proteomes" id="UP000271241">
    <property type="component" value="Unassembled WGS sequence"/>
</dbReference>
<evidence type="ECO:0000313" key="3">
    <source>
        <dbReference type="EMBL" id="RKP07075.1"/>
    </source>
</evidence>
<dbReference type="InterPro" id="IPR035940">
    <property type="entry name" value="CAP_sf"/>
</dbReference>
<feature type="chain" id="PRO_5020632304" evidence="1">
    <location>
        <begin position="23"/>
        <end position="157"/>
    </location>
</feature>
<name>A0A4P9XMG8_9FUNG</name>
<dbReference type="PANTHER" id="PTHR31157">
    <property type="entry name" value="SCP DOMAIN-CONTAINING PROTEIN"/>
    <property type="match status" value="1"/>
</dbReference>
<proteinExistence type="predicted"/>
<dbReference type="Gene3D" id="3.40.33.10">
    <property type="entry name" value="CAP"/>
    <property type="match status" value="1"/>
</dbReference>
<dbReference type="Pfam" id="PF00188">
    <property type="entry name" value="CAP"/>
    <property type="match status" value="1"/>
</dbReference>
<dbReference type="PANTHER" id="PTHR31157:SF1">
    <property type="entry name" value="SCP DOMAIN-CONTAINING PROTEIN"/>
    <property type="match status" value="1"/>
</dbReference>
<dbReference type="AlphaFoldDB" id="A0A4P9XMG8"/>
<dbReference type="CDD" id="cd05379">
    <property type="entry name" value="CAP_bacterial"/>
    <property type="match status" value="1"/>
</dbReference>
<dbReference type="STRING" id="78915.A0A4P9XMG8"/>
<accession>A0A4P9XMG8</accession>
<dbReference type="SUPFAM" id="SSF55797">
    <property type="entry name" value="PR-1-like"/>
    <property type="match status" value="1"/>
</dbReference>
<dbReference type="OrthoDB" id="568194at2759"/>
<evidence type="ECO:0000256" key="1">
    <source>
        <dbReference type="SAM" id="SignalP"/>
    </source>
</evidence>
<protein>
    <submittedName>
        <fullName evidence="3">CAP domain-containing protein</fullName>
    </submittedName>
</protein>
<feature type="domain" description="SCP" evidence="2">
    <location>
        <begin position="31"/>
        <end position="141"/>
    </location>
</feature>
<gene>
    <name evidence="3" type="ORF">THASP1DRAFT_24713</name>
</gene>
<sequence length="157" mass="17674">MSLCHLLVAFLALIAVLQPVLADDKRDLLCLVNKERAQRGLPCLAIDPRLNEAARRHSIDQGRMRKMSHKGSNGSEVGQRITAVGFPWKEVAENVAHTYPDIPKVMQAWVKSPGHYANIMKRYMTHMGYARETNPQGMLFHTQVFGGDGKKYNNPMC</sequence>
<reference evidence="4" key="1">
    <citation type="journal article" date="2018" name="Nat. Microbiol.">
        <title>Leveraging single-cell genomics to expand the fungal tree of life.</title>
        <authorList>
            <person name="Ahrendt S.R."/>
            <person name="Quandt C.A."/>
            <person name="Ciobanu D."/>
            <person name="Clum A."/>
            <person name="Salamov A."/>
            <person name="Andreopoulos B."/>
            <person name="Cheng J.F."/>
            <person name="Woyke T."/>
            <person name="Pelin A."/>
            <person name="Henrissat B."/>
            <person name="Reynolds N.K."/>
            <person name="Benny G.L."/>
            <person name="Smith M.E."/>
            <person name="James T.Y."/>
            <person name="Grigoriev I.V."/>
        </authorList>
    </citation>
    <scope>NUCLEOTIDE SEQUENCE [LARGE SCALE GENOMIC DNA]</scope>
    <source>
        <strain evidence="4">RSA 1356</strain>
    </source>
</reference>
<evidence type="ECO:0000313" key="4">
    <source>
        <dbReference type="Proteomes" id="UP000271241"/>
    </source>
</evidence>
<dbReference type="InterPro" id="IPR014044">
    <property type="entry name" value="CAP_dom"/>
</dbReference>
<evidence type="ECO:0000259" key="2">
    <source>
        <dbReference type="Pfam" id="PF00188"/>
    </source>
</evidence>
<feature type="signal peptide" evidence="1">
    <location>
        <begin position="1"/>
        <end position="22"/>
    </location>
</feature>
<organism evidence="3 4">
    <name type="scientific">Thamnocephalis sphaerospora</name>
    <dbReference type="NCBI Taxonomy" id="78915"/>
    <lineage>
        <taxon>Eukaryota</taxon>
        <taxon>Fungi</taxon>
        <taxon>Fungi incertae sedis</taxon>
        <taxon>Zoopagomycota</taxon>
        <taxon>Zoopagomycotina</taxon>
        <taxon>Zoopagomycetes</taxon>
        <taxon>Zoopagales</taxon>
        <taxon>Sigmoideomycetaceae</taxon>
        <taxon>Thamnocephalis</taxon>
    </lineage>
</organism>
<keyword evidence="4" id="KW-1185">Reference proteome</keyword>
<dbReference type="EMBL" id="KZ992771">
    <property type="protein sequence ID" value="RKP07075.1"/>
    <property type="molecule type" value="Genomic_DNA"/>
</dbReference>
<keyword evidence="1" id="KW-0732">Signal</keyword>